<dbReference type="RefSeq" id="WP_190314469.1">
    <property type="nucleotide sequence ID" value="NZ_JACNYL010000003.1"/>
</dbReference>
<evidence type="ECO:0000313" key="2">
    <source>
        <dbReference type="Proteomes" id="UP000651112"/>
    </source>
</evidence>
<dbReference type="InterPro" id="IPR011050">
    <property type="entry name" value="Pectin_lyase_fold/virulence"/>
</dbReference>
<dbReference type="SUPFAM" id="SSF51126">
    <property type="entry name" value="Pectin lyase-like"/>
    <property type="match status" value="1"/>
</dbReference>
<keyword evidence="2" id="KW-1185">Reference proteome</keyword>
<dbReference type="PROSITE" id="PS51257">
    <property type="entry name" value="PROKAR_LIPOPROTEIN"/>
    <property type="match status" value="1"/>
</dbReference>
<name>A0ABR7XUP9_9SPHI</name>
<protein>
    <recommendedName>
        <fullName evidence="3">Right handed beta helix domain-containing protein</fullName>
    </recommendedName>
</protein>
<dbReference type="Gene3D" id="2.160.20.10">
    <property type="entry name" value="Single-stranded right-handed beta-helix, Pectin lyase-like"/>
    <property type="match status" value="1"/>
</dbReference>
<sequence>MKTINFYILFLSVLLLVGCSKEEQDIINPDEEESEEIIDTRYYVAPVARGAGDGSSETDAADFLAANFWNEIRKQLLSESVEVQFVDGEYQRAYLEHGLVFERIGHPENKLVLKGGNNVLFPLKEGERTKSYIIDFRGAQNIEIDGFHFTGNGSINYVVRFTRIADKSLPTKNIVLKNSSFIDMKGIVYGASGCSYEETSHITYQNVTFKRIGVASSAHMIYNAYGTSHIYIFDCHFEDCMGDYVRYRAGSDYGIVKNCVFLKSSNDFTGNMFIAWPQFNSRPPVGDEYFTSNHVIVDNEFTNATYNTTTNALAFYHSGFSPPEWDYLLTRDEGRILQSGTTLQKKQLLRDNFGIDTDKIRMHGNSFSSRITRQFAMSIRVNYGAASKGWVGDGDITATIGTQSEPFDWEP</sequence>
<accession>A0ABR7XUP9</accession>
<proteinExistence type="predicted"/>
<reference evidence="1 2" key="1">
    <citation type="submission" date="2020-08" db="EMBL/GenBank/DDBJ databases">
        <title>Sphingobacterium sp. DN00404 isolated from aquaculture water.</title>
        <authorList>
            <person name="Zhang M."/>
        </authorList>
    </citation>
    <scope>NUCLEOTIDE SEQUENCE [LARGE SCALE GENOMIC DNA]</scope>
    <source>
        <strain evidence="1 2">KCTC 42746</strain>
    </source>
</reference>
<comment type="caution">
    <text evidence="1">The sequence shown here is derived from an EMBL/GenBank/DDBJ whole genome shotgun (WGS) entry which is preliminary data.</text>
</comment>
<dbReference type="Proteomes" id="UP000651112">
    <property type="component" value="Unassembled WGS sequence"/>
</dbReference>
<gene>
    <name evidence="1" type="ORF">H8B21_14485</name>
</gene>
<dbReference type="InterPro" id="IPR012334">
    <property type="entry name" value="Pectin_lyas_fold"/>
</dbReference>
<dbReference type="EMBL" id="JACNYL010000003">
    <property type="protein sequence ID" value="MBD1422780.1"/>
    <property type="molecule type" value="Genomic_DNA"/>
</dbReference>
<evidence type="ECO:0008006" key="3">
    <source>
        <dbReference type="Google" id="ProtNLM"/>
    </source>
</evidence>
<organism evidence="1 2">
    <name type="scientific">Sphingobacterium chuzhouense</name>
    <dbReference type="NCBI Taxonomy" id="1742264"/>
    <lineage>
        <taxon>Bacteria</taxon>
        <taxon>Pseudomonadati</taxon>
        <taxon>Bacteroidota</taxon>
        <taxon>Sphingobacteriia</taxon>
        <taxon>Sphingobacteriales</taxon>
        <taxon>Sphingobacteriaceae</taxon>
        <taxon>Sphingobacterium</taxon>
    </lineage>
</organism>
<evidence type="ECO:0000313" key="1">
    <source>
        <dbReference type="EMBL" id="MBD1422780.1"/>
    </source>
</evidence>